<dbReference type="SUPFAM" id="SSF103657">
    <property type="entry name" value="BAR/IMD domain-like"/>
    <property type="match status" value="1"/>
</dbReference>
<reference evidence="2 3" key="1">
    <citation type="journal article" date="2018" name="MBio">
        <title>Comparative Genomics Reveals the Core Gene Toolbox for the Fungus-Insect Symbiosis.</title>
        <authorList>
            <person name="Wang Y."/>
            <person name="Stata M."/>
            <person name="Wang W."/>
            <person name="Stajich J.E."/>
            <person name="White M.M."/>
            <person name="Moncalvo J.M."/>
        </authorList>
    </citation>
    <scope>NUCLEOTIDE SEQUENCE [LARGE SCALE GENOMIC DNA]</scope>
    <source>
        <strain evidence="2 3">SC-DP-2</strain>
    </source>
</reference>
<dbReference type="OrthoDB" id="5549748at2759"/>
<evidence type="ECO:0000256" key="1">
    <source>
        <dbReference type="SAM" id="MobiDB-lite"/>
    </source>
</evidence>
<feature type="compositionally biased region" description="Basic and acidic residues" evidence="1">
    <location>
        <begin position="472"/>
        <end position="493"/>
    </location>
</feature>
<feature type="compositionally biased region" description="Basic and acidic residues" evidence="1">
    <location>
        <begin position="341"/>
        <end position="350"/>
    </location>
</feature>
<evidence type="ECO:0000313" key="3">
    <source>
        <dbReference type="Proteomes" id="UP000245609"/>
    </source>
</evidence>
<dbReference type="STRING" id="133381.A0A2T9ZAJ7"/>
<dbReference type="Gene3D" id="1.20.1270.60">
    <property type="entry name" value="Arfaptin homology (AH) domain/BAR domain"/>
    <property type="match status" value="1"/>
</dbReference>
<feature type="compositionally biased region" description="Basic and acidic residues" evidence="1">
    <location>
        <begin position="434"/>
        <end position="448"/>
    </location>
</feature>
<feature type="compositionally biased region" description="Basic residues" evidence="1">
    <location>
        <begin position="402"/>
        <end position="415"/>
    </location>
</feature>
<proteinExistence type="predicted"/>
<evidence type="ECO:0000313" key="2">
    <source>
        <dbReference type="EMBL" id="PVV01602.1"/>
    </source>
</evidence>
<feature type="region of interest" description="Disordered" evidence="1">
    <location>
        <begin position="394"/>
        <end position="551"/>
    </location>
</feature>
<organism evidence="2 3">
    <name type="scientific">Smittium megazygosporum</name>
    <dbReference type="NCBI Taxonomy" id="133381"/>
    <lineage>
        <taxon>Eukaryota</taxon>
        <taxon>Fungi</taxon>
        <taxon>Fungi incertae sedis</taxon>
        <taxon>Zoopagomycota</taxon>
        <taxon>Kickxellomycotina</taxon>
        <taxon>Harpellomycetes</taxon>
        <taxon>Harpellales</taxon>
        <taxon>Legeriomycetaceae</taxon>
        <taxon>Smittium</taxon>
    </lineage>
</organism>
<comment type="caution">
    <text evidence="2">The sequence shown here is derived from an EMBL/GenBank/DDBJ whole genome shotgun (WGS) entry which is preliminary data.</text>
</comment>
<feature type="compositionally biased region" description="Polar residues" evidence="1">
    <location>
        <begin position="319"/>
        <end position="340"/>
    </location>
</feature>
<gene>
    <name evidence="2" type="ORF">BB560_003975</name>
</gene>
<name>A0A2T9ZAJ7_9FUNG</name>
<dbReference type="EMBL" id="MBFS01000947">
    <property type="protein sequence ID" value="PVV01602.1"/>
    <property type="molecule type" value="Genomic_DNA"/>
</dbReference>
<protein>
    <recommendedName>
        <fullName evidence="4">BAR domain-containing protein</fullName>
    </recommendedName>
</protein>
<sequence>MDDSPKSATPKEVTDSSPSPRATNYNSGFNQFKRLAFEKIGVVSDITPLPEDYVELEKQVTKIKNTLVTLLRLWKLIINDDRMTGFQPIQNHISDAKSNFTDIFWKRRSTRNSSISEISIKSDSGGNFSIDSFPQEISDNDMTPSIFNKFGDTCTDNSVGIGLDQPLGSILFKFGCIEENIGVFKNTMDKTVFNDSLPSFEDLLSKELVSINESSTQVHKARLALDTVKSMVQPQTESGSDVKSAELEEAQAKFYSALNESIKKMTLFTKSSGLLDILLFFIKEQLRFYKETSLLISDLLPEIEEAKVKHDKLYFPDPSNKSLSTKQETESPTITFSSNTDVKERRDSKIPIESISELPKNTTFHKTDDAGKNSTSFESIRSFEQKNDSATKLDIIDGTKPSKNKKKYKLVKKKSQNLENNNPVPEPDNTSIDNENRNIEKGDNKETKTVNGIEKQGSKDLDIKEDELEIPESEKNTQDSKSEKKNTISKDAKPNTNLATKKKKGMPNGTQYGPGAYEGDAKKANDTESLGSSDYEDSNTVINNLDVYQVD</sequence>
<feature type="region of interest" description="Disordered" evidence="1">
    <location>
        <begin position="1"/>
        <end position="25"/>
    </location>
</feature>
<feature type="compositionally biased region" description="Polar residues" evidence="1">
    <location>
        <begin position="527"/>
        <end position="543"/>
    </location>
</feature>
<dbReference type="AlphaFoldDB" id="A0A2T9ZAJ7"/>
<keyword evidence="3" id="KW-1185">Reference proteome</keyword>
<dbReference type="Pfam" id="PF10455">
    <property type="entry name" value="BAR_2"/>
    <property type="match status" value="1"/>
</dbReference>
<feature type="region of interest" description="Disordered" evidence="1">
    <location>
        <begin position="317"/>
        <end position="377"/>
    </location>
</feature>
<dbReference type="Proteomes" id="UP000245609">
    <property type="component" value="Unassembled WGS sequence"/>
</dbReference>
<feature type="compositionally biased region" description="Polar residues" evidence="1">
    <location>
        <begin position="417"/>
        <end position="433"/>
    </location>
</feature>
<evidence type="ECO:0008006" key="4">
    <source>
        <dbReference type="Google" id="ProtNLM"/>
    </source>
</evidence>
<accession>A0A2T9ZAJ7</accession>
<feature type="compositionally biased region" description="Polar residues" evidence="1">
    <location>
        <begin position="15"/>
        <end position="25"/>
    </location>
</feature>
<dbReference type="InterPro" id="IPR018859">
    <property type="entry name" value="BAR_dom-cont"/>
</dbReference>
<dbReference type="InterPro" id="IPR027267">
    <property type="entry name" value="AH/BAR_dom_sf"/>
</dbReference>